<dbReference type="PANTHER" id="PTHR46082:SF11">
    <property type="entry name" value="AAA+ ATPASE DOMAIN-CONTAINING PROTEIN-RELATED"/>
    <property type="match status" value="1"/>
</dbReference>
<protein>
    <submittedName>
        <fullName evidence="1">Uncharacterized protein</fullName>
    </submittedName>
</protein>
<evidence type="ECO:0000313" key="1">
    <source>
        <dbReference type="EMBL" id="KAK0642963.1"/>
    </source>
</evidence>
<dbReference type="AlphaFoldDB" id="A0AA39XZ82"/>
<dbReference type="Pfam" id="PF13424">
    <property type="entry name" value="TPR_12"/>
    <property type="match status" value="1"/>
</dbReference>
<dbReference type="Proteomes" id="UP001174936">
    <property type="component" value="Unassembled WGS sequence"/>
</dbReference>
<dbReference type="SUPFAM" id="SSF48452">
    <property type="entry name" value="TPR-like"/>
    <property type="match status" value="3"/>
</dbReference>
<dbReference type="InterPro" id="IPR019734">
    <property type="entry name" value="TPR_rpt"/>
</dbReference>
<dbReference type="EMBL" id="JAULSV010000005">
    <property type="protein sequence ID" value="KAK0642963.1"/>
    <property type="molecule type" value="Genomic_DNA"/>
</dbReference>
<proteinExistence type="predicted"/>
<gene>
    <name evidence="1" type="ORF">B0T16DRAFT_415009</name>
</gene>
<dbReference type="InterPro" id="IPR053137">
    <property type="entry name" value="NLR-like"/>
</dbReference>
<reference evidence="1" key="1">
    <citation type="submission" date="2023-06" db="EMBL/GenBank/DDBJ databases">
        <title>Genome-scale phylogeny and comparative genomics of the fungal order Sordariales.</title>
        <authorList>
            <consortium name="Lawrence Berkeley National Laboratory"/>
            <person name="Hensen N."/>
            <person name="Bonometti L."/>
            <person name="Westerberg I."/>
            <person name="Brannstrom I.O."/>
            <person name="Guillou S."/>
            <person name="Cros-Aarteil S."/>
            <person name="Calhoun S."/>
            <person name="Haridas S."/>
            <person name="Kuo A."/>
            <person name="Mondo S."/>
            <person name="Pangilinan J."/>
            <person name="Riley R."/>
            <person name="Labutti K."/>
            <person name="Andreopoulos B."/>
            <person name="Lipzen A."/>
            <person name="Chen C."/>
            <person name="Yanf M."/>
            <person name="Daum C."/>
            <person name="Ng V."/>
            <person name="Clum A."/>
            <person name="Steindorff A."/>
            <person name="Ohm R."/>
            <person name="Martin F."/>
            <person name="Silar P."/>
            <person name="Natvig D."/>
            <person name="Lalanne C."/>
            <person name="Gautier V."/>
            <person name="Ament-Velasquez S.L."/>
            <person name="Kruys A."/>
            <person name="Hutchinson M.I."/>
            <person name="Powell A.J."/>
            <person name="Barry K."/>
            <person name="Miller A.N."/>
            <person name="Grigoriev I.V."/>
            <person name="Debuchy R."/>
            <person name="Gladieux P."/>
            <person name="Thoren M.H."/>
            <person name="Johannesson H."/>
        </authorList>
    </citation>
    <scope>NUCLEOTIDE SEQUENCE</scope>
    <source>
        <strain evidence="1">SMH2532-1</strain>
    </source>
</reference>
<dbReference type="SMART" id="SM00028">
    <property type="entry name" value="TPR"/>
    <property type="match status" value="4"/>
</dbReference>
<dbReference type="Gene3D" id="1.25.40.10">
    <property type="entry name" value="Tetratricopeptide repeat domain"/>
    <property type="match status" value="3"/>
</dbReference>
<organism evidence="1 2">
    <name type="scientific">Cercophora newfieldiana</name>
    <dbReference type="NCBI Taxonomy" id="92897"/>
    <lineage>
        <taxon>Eukaryota</taxon>
        <taxon>Fungi</taxon>
        <taxon>Dikarya</taxon>
        <taxon>Ascomycota</taxon>
        <taxon>Pezizomycotina</taxon>
        <taxon>Sordariomycetes</taxon>
        <taxon>Sordariomycetidae</taxon>
        <taxon>Sordariales</taxon>
        <taxon>Lasiosphaeriaceae</taxon>
        <taxon>Cercophora</taxon>
    </lineage>
</organism>
<dbReference type="Pfam" id="PF13374">
    <property type="entry name" value="TPR_10"/>
    <property type="match status" value="2"/>
</dbReference>
<dbReference type="InterPro" id="IPR011990">
    <property type="entry name" value="TPR-like_helical_dom_sf"/>
</dbReference>
<accession>A0AA39XZ82</accession>
<sequence length="693" mass="77292">MLSPGSLHFSPQKDKFFKTAESLFMSRKLKHRRIHEPEKPDYVFTVRGKIQPPEKRERWEKRMDASEVVFSPCSVPETPCDVSYKTPECSGPVLNPASSPDLMLIDVMPTHSTILSTPSPFSATLNVVTGIQPERGSLPPSPFPAPSFVATPRLQAATTFQDSSSAPSPVASTPGLVADTNFEGASPGPWNDDVHRAICAVAGPSSDKGGPPDTGFIYMKKEAEDLEREVLALERIHGKDSAEALKKMRKLFNVLLVQGRYKSAEIVGRRRLLAHRDRGELNGVSEALVALAGLFSSQGDLPRAEKAATKAHDISRTPGGGGDYIAVHALSQLAFIYTVRGEYQKAEEIQLRLLDYIDNTLNGDDDCRAEVTHDLANTLFLQGRLTEAEDWAVRAVELQTRDATDEAAICSYVHMTLVKIRCRQAKYKEAREVSIESIAACKKIFGMEHPRTAAWMSLLGFISIFQGQWKKAETCLRASVGVRRKLLGPTHYRIIWNLVDMLFLYVEWQLWDQAEDILAECRSTFPRRRPDISLELLSIYEAAIADARMQYIQAIEIGRGPAQRLESTEPLEGLYANNVIVRILRNLGRLEESEDLASRTIDLSTSIYGTNHPETQRSRDNLARTQMVRGAGPQAIQLMKECVQSFTACVGAEHYLTVRSQETLTEWEQVEVETQGHFVSMETPSALNTYWTP</sequence>
<comment type="caution">
    <text evidence="1">The sequence shown here is derived from an EMBL/GenBank/DDBJ whole genome shotgun (WGS) entry which is preliminary data.</text>
</comment>
<evidence type="ECO:0000313" key="2">
    <source>
        <dbReference type="Proteomes" id="UP001174936"/>
    </source>
</evidence>
<keyword evidence="2" id="KW-1185">Reference proteome</keyword>
<name>A0AA39XZ82_9PEZI</name>
<dbReference type="PANTHER" id="PTHR46082">
    <property type="entry name" value="ATP/GTP-BINDING PROTEIN-RELATED"/>
    <property type="match status" value="1"/>
</dbReference>